<evidence type="ECO:0000313" key="2">
    <source>
        <dbReference type="Proteomes" id="UP000181951"/>
    </source>
</evidence>
<protein>
    <submittedName>
        <fullName evidence="1">Recombination endonuclease VII</fullName>
    </submittedName>
</protein>
<dbReference type="InterPro" id="IPR004211">
    <property type="entry name" value="Endonuclease_7"/>
</dbReference>
<dbReference type="RefSeq" id="WP_069462662.1">
    <property type="nucleotide sequence ID" value="NZ_FODD01000073.1"/>
</dbReference>
<accession>A0A1H8UHK2</accession>
<reference evidence="1 2" key="1">
    <citation type="submission" date="2016-10" db="EMBL/GenBank/DDBJ databases">
        <authorList>
            <person name="de Groot N.N."/>
        </authorList>
    </citation>
    <scope>NUCLEOTIDE SEQUENCE [LARGE SCALE GENOMIC DNA]</scope>
    <source>
        <strain evidence="1 2">CGMCC 4.2026</strain>
    </source>
</reference>
<dbReference type="Proteomes" id="UP000181951">
    <property type="component" value="Unassembled WGS sequence"/>
</dbReference>
<dbReference type="GO" id="GO:0004519">
    <property type="term" value="F:endonuclease activity"/>
    <property type="evidence" value="ECO:0007669"/>
    <property type="project" value="UniProtKB-KW"/>
</dbReference>
<keyword evidence="1" id="KW-0378">Hydrolase</keyword>
<proteinExistence type="predicted"/>
<dbReference type="EMBL" id="FODD01000073">
    <property type="protein sequence ID" value="SEP02661.1"/>
    <property type="molecule type" value="Genomic_DNA"/>
</dbReference>
<dbReference type="SUPFAM" id="SSF54060">
    <property type="entry name" value="His-Me finger endonucleases"/>
    <property type="match status" value="1"/>
</dbReference>
<keyword evidence="1" id="KW-0540">Nuclease</keyword>
<dbReference type="InterPro" id="IPR038563">
    <property type="entry name" value="Endonuclease_7_sf"/>
</dbReference>
<organism evidence="1 2">
    <name type="scientific">Actinacidiphila rubida</name>
    <dbReference type="NCBI Taxonomy" id="310780"/>
    <lineage>
        <taxon>Bacteria</taxon>
        <taxon>Bacillati</taxon>
        <taxon>Actinomycetota</taxon>
        <taxon>Actinomycetes</taxon>
        <taxon>Kitasatosporales</taxon>
        <taxon>Streptomycetaceae</taxon>
        <taxon>Actinacidiphila</taxon>
    </lineage>
</organism>
<gene>
    <name evidence="1" type="ORF">SAMN05216267_107317</name>
</gene>
<keyword evidence="2" id="KW-1185">Reference proteome</keyword>
<keyword evidence="1" id="KW-0255">Endonuclease</keyword>
<dbReference type="AlphaFoldDB" id="A0A1H8UHK2"/>
<dbReference type="Pfam" id="PF02945">
    <property type="entry name" value="Endonuclease_7"/>
    <property type="match status" value="1"/>
</dbReference>
<evidence type="ECO:0000313" key="1">
    <source>
        <dbReference type="EMBL" id="SEP02661.1"/>
    </source>
</evidence>
<dbReference type="InterPro" id="IPR044925">
    <property type="entry name" value="His-Me_finger_sf"/>
</dbReference>
<sequence length="188" mass="21564">MTTTEPRAPELARRDEVWTGRYHLWAPLAGISNVPCPRASWCEPLPDEYLGEPVTAALVPTTERCGGPAVWPLYVPRQLEGPLPGNWAGEKIPHWYVWWRLFELQEGRCACCPASPNTIDHDHRSGRVRGLLCTSCNRLEADYFRRLRMCVHAPPYCFEDYWRSPPALPLRWVMNGPGVFRHAPKFGR</sequence>
<dbReference type="Gene3D" id="3.40.1800.10">
    <property type="entry name" value="His-Me finger endonucleases"/>
    <property type="match status" value="1"/>
</dbReference>
<name>A0A1H8UHK2_9ACTN</name>